<name>A0A411YII9_9ACTN</name>
<dbReference type="PROSITE" id="PS01091">
    <property type="entry name" value="TATD_3"/>
    <property type="match status" value="1"/>
</dbReference>
<accession>A0A411YII9</accession>
<protein>
    <submittedName>
        <fullName evidence="4">TatD family deoxyribonuclease</fullName>
    </submittedName>
</protein>
<dbReference type="GO" id="GO:0004536">
    <property type="term" value="F:DNA nuclease activity"/>
    <property type="evidence" value="ECO:0007669"/>
    <property type="project" value="InterPro"/>
</dbReference>
<dbReference type="NCBIfam" id="TIGR00010">
    <property type="entry name" value="YchF/TatD family DNA exonuclease"/>
    <property type="match status" value="1"/>
</dbReference>
<keyword evidence="2" id="KW-0378">Hydrolase</keyword>
<dbReference type="InterPro" id="IPR001130">
    <property type="entry name" value="TatD-like"/>
</dbReference>
<dbReference type="PANTHER" id="PTHR46124">
    <property type="entry name" value="D-AMINOACYL-TRNA DEACYLASE"/>
    <property type="match status" value="1"/>
</dbReference>
<evidence type="ECO:0000313" key="4">
    <source>
        <dbReference type="EMBL" id="QBI21104.1"/>
    </source>
</evidence>
<dbReference type="GO" id="GO:0005829">
    <property type="term" value="C:cytosol"/>
    <property type="evidence" value="ECO:0007669"/>
    <property type="project" value="TreeGrafter"/>
</dbReference>
<dbReference type="OrthoDB" id="9810005at2"/>
<dbReference type="Pfam" id="PF01026">
    <property type="entry name" value="TatD_DNase"/>
    <property type="match status" value="1"/>
</dbReference>
<dbReference type="EMBL" id="CP036402">
    <property type="protein sequence ID" value="QBI21104.1"/>
    <property type="molecule type" value="Genomic_DNA"/>
</dbReference>
<gene>
    <name evidence="4" type="ORF">ER308_17010</name>
</gene>
<dbReference type="PIRSF" id="PIRSF005902">
    <property type="entry name" value="DNase_TatD"/>
    <property type="match status" value="1"/>
</dbReference>
<feature type="binding site" evidence="3">
    <location>
        <position position="126"/>
    </location>
    <ligand>
        <name>a divalent metal cation</name>
        <dbReference type="ChEBI" id="CHEBI:60240"/>
        <label>2</label>
    </ligand>
</feature>
<evidence type="ECO:0000313" key="5">
    <source>
        <dbReference type="Proteomes" id="UP000291469"/>
    </source>
</evidence>
<evidence type="ECO:0000256" key="3">
    <source>
        <dbReference type="PIRSR" id="PIRSR005902-1"/>
    </source>
</evidence>
<feature type="binding site" evidence="3">
    <location>
        <position position="8"/>
    </location>
    <ligand>
        <name>a divalent metal cation</name>
        <dbReference type="ChEBI" id="CHEBI:60240"/>
        <label>1</label>
    </ligand>
</feature>
<evidence type="ECO:0000256" key="1">
    <source>
        <dbReference type="ARBA" id="ARBA00022723"/>
    </source>
</evidence>
<dbReference type="InterPro" id="IPR032466">
    <property type="entry name" value="Metal_Hydrolase"/>
</dbReference>
<dbReference type="PANTHER" id="PTHR46124:SF2">
    <property type="entry name" value="D-AMINOACYL-TRNA DEACYLASE"/>
    <property type="match status" value="1"/>
</dbReference>
<dbReference type="RefSeq" id="WP_131156097.1">
    <property type="nucleotide sequence ID" value="NZ_CP036402.1"/>
</dbReference>
<feature type="binding site" evidence="3">
    <location>
        <position position="200"/>
    </location>
    <ligand>
        <name>a divalent metal cation</name>
        <dbReference type="ChEBI" id="CHEBI:60240"/>
        <label>1</label>
    </ligand>
</feature>
<dbReference type="KEGG" id="erz:ER308_17010"/>
<evidence type="ECO:0000256" key="2">
    <source>
        <dbReference type="ARBA" id="ARBA00022801"/>
    </source>
</evidence>
<proteinExistence type="predicted"/>
<dbReference type="GO" id="GO:0016788">
    <property type="term" value="F:hydrolase activity, acting on ester bonds"/>
    <property type="evidence" value="ECO:0007669"/>
    <property type="project" value="InterPro"/>
</dbReference>
<keyword evidence="1 3" id="KW-0479">Metal-binding</keyword>
<reference evidence="4 5" key="1">
    <citation type="submission" date="2019-01" db="EMBL/GenBank/DDBJ databases">
        <title>Egibacter rhizosphaerae EGI 80759T.</title>
        <authorList>
            <person name="Chen D.-D."/>
            <person name="Tian Y."/>
            <person name="Jiao J.-Y."/>
            <person name="Zhang X.-T."/>
            <person name="Zhang Y.-G."/>
            <person name="Zhang Y."/>
            <person name="Xiao M."/>
            <person name="Shu W.-S."/>
            <person name="Li W.-J."/>
        </authorList>
    </citation>
    <scope>NUCLEOTIDE SEQUENCE [LARGE SCALE GENOMIC DNA]</scope>
    <source>
        <strain evidence="4 5">EGI 80759</strain>
    </source>
</reference>
<dbReference type="GO" id="GO:0046872">
    <property type="term" value="F:metal ion binding"/>
    <property type="evidence" value="ECO:0007669"/>
    <property type="project" value="UniProtKB-KW"/>
</dbReference>
<sequence>MYTDTHCHLEMLDIPPGEAVDRARADGVDTLVTVGIDLASSAECVGTASAFDGVWASVGIHPHNAIEATEAVLGHLRSLAEHPQVVAIGETGLDWFRDHSPAVRQEEAFREQLRLAKELGRTLVIHCREAHKDLLRVLEDEGAPERTVMHCFSGDVEFAERCAEEGWYCSFAGNVTFRNAPDLREAASVVPLHLLLTETDSPYLSPHPHRGQPNEPARVSLVAEELADVHGTTTYEMGRVTSQNARRAFGLLAPPANAAG</sequence>
<organism evidence="4 5">
    <name type="scientific">Egibacter rhizosphaerae</name>
    <dbReference type="NCBI Taxonomy" id="1670831"/>
    <lineage>
        <taxon>Bacteria</taxon>
        <taxon>Bacillati</taxon>
        <taxon>Actinomycetota</taxon>
        <taxon>Nitriliruptoria</taxon>
        <taxon>Egibacterales</taxon>
        <taxon>Egibacteraceae</taxon>
        <taxon>Egibacter</taxon>
    </lineage>
</organism>
<dbReference type="SUPFAM" id="SSF51556">
    <property type="entry name" value="Metallo-dependent hydrolases"/>
    <property type="match status" value="1"/>
</dbReference>
<dbReference type="AlphaFoldDB" id="A0A411YII9"/>
<feature type="binding site" evidence="3">
    <location>
        <position position="6"/>
    </location>
    <ligand>
        <name>a divalent metal cation</name>
        <dbReference type="ChEBI" id="CHEBI:60240"/>
        <label>1</label>
    </ligand>
</feature>
<keyword evidence="5" id="KW-1185">Reference proteome</keyword>
<dbReference type="InterPro" id="IPR018228">
    <property type="entry name" value="DNase_TatD-rel_CS"/>
</dbReference>
<dbReference type="Gene3D" id="3.20.20.140">
    <property type="entry name" value="Metal-dependent hydrolases"/>
    <property type="match status" value="1"/>
</dbReference>
<dbReference type="FunFam" id="3.20.20.140:FF:000005">
    <property type="entry name" value="TatD family hydrolase"/>
    <property type="match status" value="1"/>
</dbReference>
<feature type="binding site" evidence="3">
    <location>
        <position position="150"/>
    </location>
    <ligand>
        <name>a divalent metal cation</name>
        <dbReference type="ChEBI" id="CHEBI:60240"/>
        <label>2</label>
    </ligand>
</feature>
<dbReference type="Proteomes" id="UP000291469">
    <property type="component" value="Chromosome"/>
</dbReference>
<feature type="binding site" evidence="3">
    <location>
        <position position="90"/>
    </location>
    <ligand>
        <name>a divalent metal cation</name>
        <dbReference type="ChEBI" id="CHEBI:60240"/>
        <label>1</label>
    </ligand>
</feature>
<dbReference type="InterPro" id="IPR015991">
    <property type="entry name" value="TatD/YcfH-like"/>
</dbReference>
<dbReference type="CDD" id="cd01310">
    <property type="entry name" value="TatD_DNAse"/>
    <property type="match status" value="1"/>
</dbReference>